<dbReference type="SMART" id="SM00406">
    <property type="entry name" value="IGv"/>
    <property type="match status" value="1"/>
</dbReference>
<feature type="domain" description="Ig-like" evidence="7">
    <location>
        <begin position="16"/>
        <end position="112"/>
    </location>
</feature>
<dbReference type="Ensembl" id="ENSMMOT00000010164.1">
    <property type="protein sequence ID" value="ENSMMOP00000009990.1"/>
    <property type="gene ID" value="ENSMMOG00000007729.1"/>
</dbReference>
<evidence type="ECO:0000256" key="6">
    <source>
        <dbReference type="ARBA" id="ARBA00043266"/>
    </source>
</evidence>
<keyword evidence="6" id="KW-1279">T cell receptor</keyword>
<evidence type="ECO:0000256" key="5">
    <source>
        <dbReference type="ARBA" id="ARBA00023319"/>
    </source>
</evidence>
<dbReference type="GO" id="GO:0042605">
    <property type="term" value="F:peptide antigen binding"/>
    <property type="evidence" value="ECO:0007669"/>
    <property type="project" value="TreeGrafter"/>
</dbReference>
<dbReference type="SUPFAM" id="SSF48726">
    <property type="entry name" value="Immunoglobulin"/>
    <property type="match status" value="1"/>
</dbReference>
<dbReference type="Pfam" id="PF07686">
    <property type="entry name" value="V-set"/>
    <property type="match status" value="1"/>
</dbReference>
<dbReference type="Gene3D" id="2.60.40.10">
    <property type="entry name" value="Immunoglobulins"/>
    <property type="match status" value="1"/>
</dbReference>
<evidence type="ECO:0000259" key="7">
    <source>
        <dbReference type="PROSITE" id="PS50835"/>
    </source>
</evidence>
<keyword evidence="1" id="KW-0732">Signal</keyword>
<dbReference type="Proteomes" id="UP000261620">
    <property type="component" value="Unplaced"/>
</dbReference>
<dbReference type="STRING" id="94237.ENSMMOP00000009990"/>
<dbReference type="OMA" id="TDSANYF"/>
<reference evidence="8" key="2">
    <citation type="submission" date="2025-09" db="UniProtKB">
        <authorList>
            <consortium name="Ensembl"/>
        </authorList>
    </citation>
    <scope>IDENTIFICATION</scope>
</reference>
<evidence type="ECO:0000256" key="3">
    <source>
        <dbReference type="ARBA" id="ARBA00023130"/>
    </source>
</evidence>
<keyword evidence="4" id="KW-0675">Receptor</keyword>
<evidence type="ECO:0000313" key="8">
    <source>
        <dbReference type="Ensembl" id="ENSMMOP00000009990.1"/>
    </source>
</evidence>
<dbReference type="InterPro" id="IPR013106">
    <property type="entry name" value="Ig_V-set"/>
</dbReference>
<sequence length="112" mass="11656">MALPWPPAPLSETWRPAAAPLASTVQVRVGEDATLQCPLLDIPAGAVLSWYRRAVGHGPELLLSIRSTGLVTHGPGVGPDKVSAAADGSLLLRASQRSDAAVYYCSVSRAVV</sequence>
<dbReference type="AlphaFoldDB" id="A0A3Q4AYL2"/>
<organism evidence="8 9">
    <name type="scientific">Mola mola</name>
    <name type="common">Ocean sunfish</name>
    <name type="synonym">Tetraodon mola</name>
    <dbReference type="NCBI Taxonomy" id="94237"/>
    <lineage>
        <taxon>Eukaryota</taxon>
        <taxon>Metazoa</taxon>
        <taxon>Chordata</taxon>
        <taxon>Craniata</taxon>
        <taxon>Vertebrata</taxon>
        <taxon>Euteleostomi</taxon>
        <taxon>Actinopterygii</taxon>
        <taxon>Neopterygii</taxon>
        <taxon>Teleostei</taxon>
        <taxon>Neoteleostei</taxon>
        <taxon>Acanthomorphata</taxon>
        <taxon>Eupercaria</taxon>
        <taxon>Tetraodontiformes</taxon>
        <taxon>Molidae</taxon>
        <taxon>Mola</taxon>
    </lineage>
</organism>
<keyword evidence="5" id="KW-0393">Immunoglobulin domain</keyword>
<keyword evidence="2" id="KW-0391">Immunity</keyword>
<name>A0A3Q4AYL2_MOLML</name>
<dbReference type="GO" id="GO:0042101">
    <property type="term" value="C:T cell receptor complex"/>
    <property type="evidence" value="ECO:0007669"/>
    <property type="project" value="UniProtKB-KW"/>
</dbReference>
<dbReference type="CDD" id="cd00099">
    <property type="entry name" value="IgV"/>
    <property type="match status" value="1"/>
</dbReference>
<evidence type="ECO:0000256" key="2">
    <source>
        <dbReference type="ARBA" id="ARBA00022859"/>
    </source>
</evidence>
<dbReference type="InterPro" id="IPR051006">
    <property type="entry name" value="TCR_variable_domain"/>
</dbReference>
<evidence type="ECO:0000256" key="1">
    <source>
        <dbReference type="ARBA" id="ARBA00022729"/>
    </source>
</evidence>
<dbReference type="GO" id="GO:0002250">
    <property type="term" value="P:adaptive immune response"/>
    <property type="evidence" value="ECO:0007669"/>
    <property type="project" value="UniProtKB-KW"/>
</dbReference>
<evidence type="ECO:0000256" key="4">
    <source>
        <dbReference type="ARBA" id="ARBA00023170"/>
    </source>
</evidence>
<dbReference type="InterPro" id="IPR036179">
    <property type="entry name" value="Ig-like_dom_sf"/>
</dbReference>
<accession>A0A3Q4AYL2</accession>
<keyword evidence="3" id="KW-1064">Adaptive immunity</keyword>
<reference evidence="8" key="1">
    <citation type="submission" date="2025-08" db="UniProtKB">
        <authorList>
            <consortium name="Ensembl"/>
        </authorList>
    </citation>
    <scope>IDENTIFICATION</scope>
</reference>
<dbReference type="PANTHER" id="PTHR19343:SF3">
    <property type="entry name" value="T CELL RECEPTOR ALPHA VARIABLE 12-2"/>
    <property type="match status" value="1"/>
</dbReference>
<dbReference type="PANTHER" id="PTHR19343">
    <property type="entry name" value="T CELL RECEPTOR ALPHA VARIABLE 1-2"/>
    <property type="match status" value="1"/>
</dbReference>
<dbReference type="PROSITE" id="PS50835">
    <property type="entry name" value="IG_LIKE"/>
    <property type="match status" value="1"/>
</dbReference>
<proteinExistence type="predicted"/>
<evidence type="ECO:0000313" key="9">
    <source>
        <dbReference type="Proteomes" id="UP000261620"/>
    </source>
</evidence>
<keyword evidence="9" id="KW-1185">Reference proteome</keyword>
<protein>
    <recommendedName>
        <fullName evidence="7">Ig-like domain-containing protein</fullName>
    </recommendedName>
</protein>
<dbReference type="InterPro" id="IPR007110">
    <property type="entry name" value="Ig-like_dom"/>
</dbReference>
<dbReference type="InterPro" id="IPR013783">
    <property type="entry name" value="Ig-like_fold"/>
</dbReference>